<feature type="transmembrane region" description="Helical" evidence="1">
    <location>
        <begin position="57"/>
        <end position="75"/>
    </location>
</feature>
<dbReference type="Gene3D" id="3.40.50.410">
    <property type="entry name" value="von Willebrand factor, type A domain"/>
    <property type="match status" value="1"/>
</dbReference>
<dbReference type="KEGG" id="mff:MFFC18_15350"/>
<evidence type="ECO:0000313" key="4">
    <source>
        <dbReference type="Proteomes" id="UP000322214"/>
    </source>
</evidence>
<sequence length="793" mass="87630">MIWANLAMLGVGGAMLSVPVLIHFLMQPKPIEVNFPALRFLKEKQLINRSRTRIRHLLLLLLRCILIALLVLALAGPAVASQEFGKWLTFGGISFIAALLGIVLLMSLVSGSANRLLNGIFGTLLALALLMAGWYGLKLFDSEDGGQLLGDNGDPVAALLVLDTSPTMQYELENETRLKKAKSIAAWLVKQLPSGSQVCVAAPDGDRAFFSVDQDAASRRIEALATSYNSKTIPETLADAFPLIEESSLTRKEVYVVSDLTRKGWSPSADPAIDRLIQDETISLFVVDVGVDNPVDFRLGSLELSARQITSNGQLKVKAAVNRLGGAAQRNVQLSVEKLDKTRPVVSNGQTLFPEEKGWVRTNTVDVFENGSSKTEFQFQENLEPGTYHGKVEIVGGDPLAIDDDQFFTFEVSTPWRALVVRPAGTESRLLENVLAVGGSFEGEVLDQSELDGVTDFEKFDAIFLVDPGPMTDELWMALEDFVRGGGGLSVFLGHNASTRDGLPDPSFQTDAASRILTGRLSNIFRCPDRLLEPFVLSPQDYSHPVLSAFREVSTSIPWSKYPVFNFWGLDREFNEDFPTVNVASYNNFEPAIIERRIGAGRVLVMTTPVAEPVNLRKRKSWNQRSLEPWVWYVVVKSMTRYVVQADSDALEVRVGQVASLRNDLSQYPDSWNVFSPDPEKPPARIAMVNNAVSYGNTDTPGHYRLKGVLDGPVLRGFSANIDPKTVDLTRVVPEELDSVLGAGRYQLAKGQEEITRQQGQARKGREFYPLLMMMMFAAIVIEYLVSNRFYKS</sequence>
<dbReference type="EMBL" id="CP042912">
    <property type="protein sequence ID" value="QEG21677.1"/>
    <property type="molecule type" value="Genomic_DNA"/>
</dbReference>
<dbReference type="Proteomes" id="UP000322214">
    <property type="component" value="Chromosome"/>
</dbReference>
<feature type="transmembrane region" description="Helical" evidence="1">
    <location>
        <begin position="768"/>
        <end position="786"/>
    </location>
</feature>
<name>A0A5B9P4Z5_9BACT</name>
<gene>
    <name evidence="3" type="ORF">MFFC18_15350</name>
</gene>
<organism evidence="3 4">
    <name type="scientific">Mariniblastus fucicola</name>
    <dbReference type="NCBI Taxonomy" id="980251"/>
    <lineage>
        <taxon>Bacteria</taxon>
        <taxon>Pseudomonadati</taxon>
        <taxon>Planctomycetota</taxon>
        <taxon>Planctomycetia</taxon>
        <taxon>Pirellulales</taxon>
        <taxon>Pirellulaceae</taxon>
        <taxon>Mariniblastus</taxon>
    </lineage>
</organism>
<dbReference type="InterPro" id="IPR029062">
    <property type="entry name" value="Class_I_gatase-like"/>
</dbReference>
<dbReference type="SUPFAM" id="SSF52317">
    <property type="entry name" value="Class I glutamine amidotransferase-like"/>
    <property type="match status" value="1"/>
</dbReference>
<dbReference type="AlphaFoldDB" id="A0A5B9P4Z5"/>
<keyword evidence="4" id="KW-1185">Reference proteome</keyword>
<dbReference type="InterPro" id="IPR036465">
    <property type="entry name" value="vWFA_dom_sf"/>
</dbReference>
<dbReference type="PANTHER" id="PTHR37464">
    <property type="entry name" value="BLL2463 PROTEIN"/>
    <property type="match status" value="1"/>
</dbReference>
<protein>
    <recommendedName>
        <fullName evidence="2">Aerotolerance regulator N-terminal domain-containing protein</fullName>
    </recommendedName>
</protein>
<feature type="transmembrane region" description="Helical" evidence="1">
    <location>
        <begin position="116"/>
        <end position="137"/>
    </location>
</feature>
<dbReference type="InterPro" id="IPR024163">
    <property type="entry name" value="Aerotolerance_reg_N"/>
</dbReference>
<accession>A0A5B9P4Z5</accession>
<reference evidence="3 4" key="1">
    <citation type="submission" date="2019-08" db="EMBL/GenBank/DDBJ databases">
        <title>Deep-cultivation of Planctomycetes and their phenomic and genomic characterization uncovers novel biology.</title>
        <authorList>
            <person name="Wiegand S."/>
            <person name="Jogler M."/>
            <person name="Boedeker C."/>
            <person name="Pinto D."/>
            <person name="Vollmers J."/>
            <person name="Rivas-Marin E."/>
            <person name="Kohn T."/>
            <person name="Peeters S.H."/>
            <person name="Heuer A."/>
            <person name="Rast P."/>
            <person name="Oberbeckmann S."/>
            <person name="Bunk B."/>
            <person name="Jeske O."/>
            <person name="Meyerdierks A."/>
            <person name="Storesund J.E."/>
            <person name="Kallscheuer N."/>
            <person name="Luecker S."/>
            <person name="Lage O.M."/>
            <person name="Pohl T."/>
            <person name="Merkel B.J."/>
            <person name="Hornburger P."/>
            <person name="Mueller R.-W."/>
            <person name="Bruemmer F."/>
            <person name="Labrenz M."/>
            <person name="Spormann A.M."/>
            <person name="Op den Camp H."/>
            <person name="Overmann J."/>
            <person name="Amann R."/>
            <person name="Jetten M.S.M."/>
            <person name="Mascher T."/>
            <person name="Medema M.H."/>
            <person name="Devos D.P."/>
            <person name="Kaster A.-K."/>
            <person name="Ovreas L."/>
            <person name="Rohde M."/>
            <person name="Galperin M.Y."/>
            <person name="Jogler C."/>
        </authorList>
    </citation>
    <scope>NUCLEOTIDE SEQUENCE [LARGE SCALE GENOMIC DNA]</scope>
    <source>
        <strain evidence="3 4">FC18</strain>
    </source>
</reference>
<feature type="domain" description="Aerotolerance regulator N-terminal" evidence="2">
    <location>
        <begin position="1"/>
        <end position="77"/>
    </location>
</feature>
<keyword evidence="1" id="KW-1133">Transmembrane helix</keyword>
<dbReference type="Pfam" id="PF07584">
    <property type="entry name" value="BatA"/>
    <property type="match status" value="1"/>
</dbReference>
<evidence type="ECO:0000313" key="3">
    <source>
        <dbReference type="EMBL" id="QEG21677.1"/>
    </source>
</evidence>
<dbReference type="Gene3D" id="3.40.50.880">
    <property type="match status" value="1"/>
</dbReference>
<evidence type="ECO:0000256" key="1">
    <source>
        <dbReference type="SAM" id="Phobius"/>
    </source>
</evidence>
<keyword evidence="1" id="KW-0472">Membrane</keyword>
<feature type="transmembrane region" description="Helical" evidence="1">
    <location>
        <begin position="6"/>
        <end position="26"/>
    </location>
</feature>
<dbReference type="RefSeq" id="WP_075084963.1">
    <property type="nucleotide sequence ID" value="NZ_CP042912.1"/>
</dbReference>
<feature type="transmembrane region" description="Helical" evidence="1">
    <location>
        <begin position="87"/>
        <end position="109"/>
    </location>
</feature>
<dbReference type="STRING" id="980251.GCA_001642875_02533"/>
<dbReference type="CDD" id="cd03143">
    <property type="entry name" value="A4_beta-galactosidase_middle_domain"/>
    <property type="match status" value="1"/>
</dbReference>
<dbReference type="InterPro" id="IPR011933">
    <property type="entry name" value="Double_TM_dom"/>
</dbReference>
<proteinExistence type="predicted"/>
<dbReference type="NCBIfam" id="TIGR02226">
    <property type="entry name" value="two_anch"/>
    <property type="match status" value="1"/>
</dbReference>
<dbReference type="PANTHER" id="PTHR37464:SF1">
    <property type="entry name" value="BLL2463 PROTEIN"/>
    <property type="match status" value="1"/>
</dbReference>
<keyword evidence="1" id="KW-0812">Transmembrane</keyword>
<evidence type="ECO:0000259" key="2">
    <source>
        <dbReference type="Pfam" id="PF07584"/>
    </source>
</evidence>